<reference evidence="9 10" key="1">
    <citation type="submission" date="2018-11" db="EMBL/GenBank/DDBJ databases">
        <title>Genomes From Bacteria Associated with the Canine Oral Cavity: a Test Case for Automated Genome-Based Taxonomic Assignment.</title>
        <authorList>
            <person name="Coil D.A."/>
            <person name="Jospin G."/>
            <person name="Darling A.E."/>
            <person name="Wallis C."/>
            <person name="Davis I.J."/>
            <person name="Harris S."/>
            <person name="Eisen J.A."/>
            <person name="Holcombe L.J."/>
            <person name="O'Flynn C."/>
        </authorList>
    </citation>
    <scope>NUCLEOTIDE SEQUENCE [LARGE SCALE GENOMIC DNA]</scope>
    <source>
        <strain evidence="9 10">OH2822_COT-296</strain>
    </source>
</reference>
<dbReference type="Proteomes" id="UP000280935">
    <property type="component" value="Unassembled WGS sequence"/>
</dbReference>
<evidence type="ECO:0000256" key="2">
    <source>
        <dbReference type="ARBA" id="ARBA00022730"/>
    </source>
</evidence>
<sequence>MSSITVDVHSPKGKKAGKAELPGEYFDVQTNVPLIHQVVVAQLAAARQGTHATKTRGEVRGGGSKPWRQKGTGRARHGSRRSPIWTGGGTVHGPQPRDYSQRTPKKMIAAALRGALSDRARDGQIFVVSEIVSGETPSTKQALATLAQLGELKKVLVVLDRFEEVAWLSLRNVPTIHVLAVDQINTYDVLVNDSVVFTSAALAAFTNRGVEAVATESEVADETAKQEPKAKKLADVPVKKSGKAEEKAEAPAAEVKDYGKDSYRGSEPPAGFDIKGNEDSMKFHTPESPWYSRTIAEVWFNSAEAAEAAGFVNVMEGKEKK</sequence>
<accession>A0A3P1X0P8</accession>
<comment type="subunit">
    <text evidence="7">Part of the 50S ribosomal subunit.</text>
</comment>
<gene>
    <name evidence="7" type="primary">rplD</name>
    <name evidence="9" type="ORF">EII35_04835</name>
</gene>
<comment type="similarity">
    <text evidence="1 7">Belongs to the universal ribosomal protein uL4 family.</text>
</comment>
<dbReference type="PANTHER" id="PTHR10746:SF6">
    <property type="entry name" value="LARGE RIBOSOMAL SUBUNIT PROTEIN UL4M"/>
    <property type="match status" value="1"/>
</dbReference>
<dbReference type="NCBIfam" id="TIGR03953">
    <property type="entry name" value="rplD_bact"/>
    <property type="match status" value="1"/>
</dbReference>
<dbReference type="Pfam" id="PF00573">
    <property type="entry name" value="Ribosomal_L4"/>
    <property type="match status" value="1"/>
</dbReference>
<dbReference type="GO" id="GO:0006412">
    <property type="term" value="P:translation"/>
    <property type="evidence" value="ECO:0007669"/>
    <property type="project" value="UniProtKB-UniRule"/>
</dbReference>
<keyword evidence="2 7" id="KW-0699">rRNA-binding</keyword>
<organism evidence="9 10">
    <name type="scientific">Arachnia propionica</name>
    <dbReference type="NCBI Taxonomy" id="1750"/>
    <lineage>
        <taxon>Bacteria</taxon>
        <taxon>Bacillati</taxon>
        <taxon>Actinomycetota</taxon>
        <taxon>Actinomycetes</taxon>
        <taxon>Propionibacteriales</taxon>
        <taxon>Propionibacteriaceae</taxon>
        <taxon>Arachnia</taxon>
    </lineage>
</organism>
<name>A0A3P1X0P8_9ACTN</name>
<dbReference type="Gene3D" id="3.40.1370.10">
    <property type="match status" value="1"/>
</dbReference>
<feature type="region of interest" description="Disordered" evidence="8">
    <location>
        <begin position="46"/>
        <end position="102"/>
    </location>
</feature>
<keyword evidence="5 7" id="KW-0687">Ribonucleoprotein</keyword>
<dbReference type="HAMAP" id="MF_01328_B">
    <property type="entry name" value="Ribosomal_uL4_B"/>
    <property type="match status" value="1"/>
</dbReference>
<keyword evidence="3 7" id="KW-0694">RNA-binding</keyword>
<comment type="function">
    <text evidence="7">Forms part of the polypeptide exit tunnel.</text>
</comment>
<protein>
    <recommendedName>
        <fullName evidence="6 7">Large ribosomal subunit protein uL4</fullName>
    </recommendedName>
</protein>
<dbReference type="InterPro" id="IPR002136">
    <property type="entry name" value="Ribosomal_uL4"/>
</dbReference>
<dbReference type="GO" id="GO:0005840">
    <property type="term" value="C:ribosome"/>
    <property type="evidence" value="ECO:0007669"/>
    <property type="project" value="UniProtKB-KW"/>
</dbReference>
<keyword evidence="4 7" id="KW-0689">Ribosomal protein</keyword>
<dbReference type="SUPFAM" id="SSF52166">
    <property type="entry name" value="Ribosomal protein L4"/>
    <property type="match status" value="1"/>
</dbReference>
<dbReference type="GO" id="GO:0003735">
    <property type="term" value="F:structural constituent of ribosome"/>
    <property type="evidence" value="ECO:0007669"/>
    <property type="project" value="InterPro"/>
</dbReference>
<dbReference type="EMBL" id="RQYT01000007">
    <property type="protein sequence ID" value="RRD50283.1"/>
    <property type="molecule type" value="Genomic_DNA"/>
</dbReference>
<dbReference type="InterPro" id="IPR023574">
    <property type="entry name" value="Ribosomal_uL4_dom_sf"/>
</dbReference>
<evidence type="ECO:0000256" key="4">
    <source>
        <dbReference type="ARBA" id="ARBA00022980"/>
    </source>
</evidence>
<dbReference type="RefSeq" id="WP_125227339.1">
    <property type="nucleotide sequence ID" value="NZ_RQYT01000007.1"/>
</dbReference>
<evidence type="ECO:0000313" key="9">
    <source>
        <dbReference type="EMBL" id="RRD50283.1"/>
    </source>
</evidence>
<comment type="function">
    <text evidence="7">One of the primary rRNA binding proteins, this protein initially binds near the 5'-end of the 23S rRNA. It is important during the early stages of 50S assembly. It makes multiple contacts with different domains of the 23S rRNA in the assembled 50S subunit and ribosome.</text>
</comment>
<evidence type="ECO:0000256" key="1">
    <source>
        <dbReference type="ARBA" id="ARBA00010528"/>
    </source>
</evidence>
<dbReference type="AlphaFoldDB" id="A0A3P1X0P8"/>
<feature type="compositionally biased region" description="Basic residues" evidence="8">
    <location>
        <begin position="67"/>
        <end position="80"/>
    </location>
</feature>
<proteinExistence type="inferred from homology"/>
<dbReference type="GO" id="GO:1990904">
    <property type="term" value="C:ribonucleoprotein complex"/>
    <property type="evidence" value="ECO:0007669"/>
    <property type="project" value="UniProtKB-KW"/>
</dbReference>
<evidence type="ECO:0000256" key="8">
    <source>
        <dbReference type="SAM" id="MobiDB-lite"/>
    </source>
</evidence>
<dbReference type="GO" id="GO:0019843">
    <property type="term" value="F:rRNA binding"/>
    <property type="evidence" value="ECO:0007669"/>
    <property type="project" value="UniProtKB-UniRule"/>
</dbReference>
<evidence type="ECO:0000256" key="7">
    <source>
        <dbReference type="HAMAP-Rule" id="MF_01328"/>
    </source>
</evidence>
<feature type="region of interest" description="Disordered" evidence="8">
    <location>
        <begin position="221"/>
        <end position="279"/>
    </location>
</feature>
<dbReference type="FunFam" id="3.40.1370.10:FF:000004">
    <property type="entry name" value="50S ribosomal protein L4"/>
    <property type="match status" value="1"/>
</dbReference>
<feature type="compositionally biased region" description="Basic and acidic residues" evidence="8">
    <location>
        <begin position="222"/>
        <end position="264"/>
    </location>
</feature>
<comment type="caution">
    <text evidence="9">The sequence shown here is derived from an EMBL/GenBank/DDBJ whole genome shotgun (WGS) entry which is preliminary data.</text>
</comment>
<dbReference type="OrthoDB" id="9803201at2"/>
<evidence type="ECO:0000256" key="5">
    <source>
        <dbReference type="ARBA" id="ARBA00023274"/>
    </source>
</evidence>
<evidence type="ECO:0000256" key="6">
    <source>
        <dbReference type="ARBA" id="ARBA00035244"/>
    </source>
</evidence>
<evidence type="ECO:0000256" key="3">
    <source>
        <dbReference type="ARBA" id="ARBA00022884"/>
    </source>
</evidence>
<dbReference type="PANTHER" id="PTHR10746">
    <property type="entry name" value="50S RIBOSOMAL PROTEIN L4"/>
    <property type="match status" value="1"/>
</dbReference>
<dbReference type="InterPro" id="IPR013005">
    <property type="entry name" value="Ribosomal_uL4-like"/>
</dbReference>
<evidence type="ECO:0000313" key="10">
    <source>
        <dbReference type="Proteomes" id="UP000280935"/>
    </source>
</evidence>